<evidence type="ECO:0000313" key="3">
    <source>
        <dbReference type="EMBL" id="CYW50174.1"/>
    </source>
</evidence>
<organism evidence="2 6">
    <name type="scientific">Streptococcus suis</name>
    <dbReference type="NCBI Taxonomy" id="1307"/>
    <lineage>
        <taxon>Bacteria</taxon>
        <taxon>Bacillati</taxon>
        <taxon>Bacillota</taxon>
        <taxon>Bacilli</taxon>
        <taxon>Lactobacillales</taxon>
        <taxon>Streptococcaceae</taxon>
        <taxon>Streptococcus</taxon>
    </lineage>
</organism>
<evidence type="ECO:0000313" key="6">
    <source>
        <dbReference type="Proteomes" id="UP000073434"/>
    </source>
</evidence>
<sequence>MTGETYSVLGATGFVIIGIVSYLKIRNKK</sequence>
<keyword evidence="1" id="KW-1133">Transmembrane helix</keyword>
<feature type="transmembrane region" description="Helical" evidence="1">
    <location>
        <begin position="6"/>
        <end position="25"/>
    </location>
</feature>
<evidence type="ECO:0000313" key="2">
    <source>
        <dbReference type="EMBL" id="CYU60614.1"/>
    </source>
</evidence>
<dbReference type="EMBL" id="CP065430">
    <property type="protein sequence ID" value="QPO26210.1"/>
    <property type="molecule type" value="Genomic_DNA"/>
</dbReference>
<evidence type="ECO:0000313" key="5">
    <source>
        <dbReference type="Proteomes" id="UP000069526"/>
    </source>
</evidence>
<dbReference type="EMBL" id="FIFW01000011">
    <property type="protein sequence ID" value="CYU60614.1"/>
    <property type="molecule type" value="Genomic_DNA"/>
</dbReference>
<dbReference type="RefSeq" id="WP_079395275.1">
    <property type="nucleotide sequence ID" value="NZ_CEDT01000031.1"/>
</dbReference>
<evidence type="ECO:0000313" key="7">
    <source>
        <dbReference type="Proteomes" id="UP000594569"/>
    </source>
</evidence>
<keyword evidence="1" id="KW-0812">Transmembrane</keyword>
<gene>
    <name evidence="2" type="ORF">ERS132385_01267</name>
    <name evidence="3" type="ORF">ERS132539_01783</name>
    <name evidence="4" type="ORF">I5V48_09605</name>
</gene>
<name>A0A116KX19_STRSU</name>
<accession>A0A116KX19</accession>
<proteinExistence type="predicted"/>
<dbReference type="AlphaFoldDB" id="A0A116KX19"/>
<protein>
    <submittedName>
        <fullName evidence="2">Uncharacterized protein</fullName>
    </submittedName>
</protein>
<evidence type="ECO:0000313" key="4">
    <source>
        <dbReference type="EMBL" id="QPO26210.1"/>
    </source>
</evidence>
<dbReference type="Proteomes" id="UP000594569">
    <property type="component" value="Chromosome"/>
</dbReference>
<dbReference type="Proteomes" id="UP000069526">
    <property type="component" value="Unassembled WGS sequence"/>
</dbReference>
<reference evidence="4 7" key="2">
    <citation type="submission" date="2020-12" db="EMBL/GenBank/DDBJ databases">
        <title>Nonconservative transfer and diversity of a new family of integrative and conjugative elements associated with antibiotic resistance in zoonotic pathogen Streptococcus suis.</title>
        <authorList>
            <person name="Huang J."/>
        </authorList>
    </citation>
    <scope>NUCLEOTIDE SEQUENCE [LARGE SCALE GENOMIC DNA]</scope>
    <source>
        <strain evidence="4 7">YZDH1</strain>
    </source>
</reference>
<dbReference type="Proteomes" id="UP000073434">
    <property type="component" value="Unassembled WGS sequence"/>
</dbReference>
<evidence type="ECO:0000256" key="1">
    <source>
        <dbReference type="SAM" id="Phobius"/>
    </source>
</evidence>
<dbReference type="EMBL" id="FIJK01000050">
    <property type="protein sequence ID" value="CYW50174.1"/>
    <property type="molecule type" value="Genomic_DNA"/>
</dbReference>
<reference evidence="5 6" key="1">
    <citation type="submission" date="2016-02" db="EMBL/GenBank/DDBJ databases">
        <authorList>
            <consortium name="Pathogen Informatics"/>
        </authorList>
    </citation>
    <scope>NUCLEOTIDE SEQUENCE [LARGE SCALE GENOMIC DNA]</scope>
    <source>
        <strain evidence="2 6">LSS23</strain>
        <strain evidence="3 5">SS1013</strain>
    </source>
</reference>
<keyword evidence="1" id="KW-0472">Membrane</keyword>